<feature type="transmembrane region" description="Helical" evidence="6">
    <location>
        <begin position="199"/>
        <end position="218"/>
    </location>
</feature>
<dbReference type="Gene3D" id="3.30.565.10">
    <property type="entry name" value="Histidine kinase-like ATPase, C-terminal domain"/>
    <property type="match status" value="1"/>
</dbReference>
<feature type="transmembrane region" description="Helical" evidence="6">
    <location>
        <begin position="111"/>
        <end position="130"/>
    </location>
</feature>
<dbReference type="SUPFAM" id="SSF47384">
    <property type="entry name" value="Homodimeric domain of signal transducing histidine kinase"/>
    <property type="match status" value="1"/>
</dbReference>
<keyword evidence="6" id="KW-1133">Transmembrane helix</keyword>
<feature type="transmembrane region" description="Helical" evidence="6">
    <location>
        <begin position="84"/>
        <end position="104"/>
    </location>
</feature>
<dbReference type="SUPFAM" id="SSF55874">
    <property type="entry name" value="ATPase domain of HSP90 chaperone/DNA topoisomerase II/histidine kinase"/>
    <property type="match status" value="1"/>
</dbReference>
<evidence type="ECO:0000313" key="9">
    <source>
        <dbReference type="Proteomes" id="UP000679725"/>
    </source>
</evidence>
<comment type="catalytic activity">
    <reaction evidence="1">
        <text>ATP + protein L-histidine = ADP + protein N-phospho-L-histidine.</text>
        <dbReference type="EC" id="2.7.13.3"/>
    </reaction>
</comment>
<evidence type="ECO:0000256" key="3">
    <source>
        <dbReference type="ARBA" id="ARBA00022679"/>
    </source>
</evidence>
<dbReference type="InterPro" id="IPR050736">
    <property type="entry name" value="Sensor_HK_Regulatory"/>
</dbReference>
<feature type="domain" description="Histidine kinase" evidence="7">
    <location>
        <begin position="248"/>
        <end position="461"/>
    </location>
</feature>
<dbReference type="PANTHER" id="PTHR43711">
    <property type="entry name" value="TWO-COMPONENT HISTIDINE KINASE"/>
    <property type="match status" value="1"/>
</dbReference>
<dbReference type="Gene3D" id="1.10.287.130">
    <property type="match status" value="1"/>
</dbReference>
<proteinExistence type="predicted"/>
<dbReference type="InterPro" id="IPR005467">
    <property type="entry name" value="His_kinase_dom"/>
</dbReference>
<evidence type="ECO:0000313" key="8">
    <source>
        <dbReference type="EMBL" id="CAG5067422.1"/>
    </source>
</evidence>
<reference evidence="8 9" key="1">
    <citation type="submission" date="2021-04" db="EMBL/GenBank/DDBJ databases">
        <authorList>
            <person name="Rodrigo-Torres L."/>
            <person name="Arahal R. D."/>
            <person name="Lucena T."/>
        </authorList>
    </citation>
    <scope>NUCLEOTIDE SEQUENCE [LARGE SCALE GENOMIC DNA]</scope>
    <source>
        <strain evidence="8 9">CECT 9623</strain>
    </source>
</reference>
<dbReference type="InterPro" id="IPR036890">
    <property type="entry name" value="HATPase_C_sf"/>
</dbReference>
<dbReference type="SMART" id="SM00387">
    <property type="entry name" value="HATPase_c"/>
    <property type="match status" value="1"/>
</dbReference>
<accession>A0ABM8UIV3</accession>
<dbReference type="GO" id="GO:0016740">
    <property type="term" value="F:transferase activity"/>
    <property type="evidence" value="ECO:0007669"/>
    <property type="project" value="UniProtKB-KW"/>
</dbReference>
<dbReference type="Proteomes" id="UP000679725">
    <property type="component" value="Unassembled WGS sequence"/>
</dbReference>
<evidence type="ECO:0000259" key="7">
    <source>
        <dbReference type="PROSITE" id="PS50109"/>
    </source>
</evidence>
<keyword evidence="3 8" id="KW-0808">Transferase</keyword>
<evidence type="ECO:0000256" key="6">
    <source>
        <dbReference type="SAM" id="Phobius"/>
    </source>
</evidence>
<dbReference type="EMBL" id="CAJRAU010000001">
    <property type="protein sequence ID" value="CAG5067422.1"/>
    <property type="molecule type" value="Genomic_DNA"/>
</dbReference>
<feature type="transmembrane region" description="Helical" evidence="6">
    <location>
        <begin position="136"/>
        <end position="155"/>
    </location>
</feature>
<protein>
    <recommendedName>
        <fullName evidence="2">histidine kinase</fullName>
        <ecNumber evidence="2">2.7.13.3</ecNumber>
    </recommendedName>
</protein>
<keyword evidence="9" id="KW-1185">Reference proteome</keyword>
<dbReference type="SMART" id="SM00388">
    <property type="entry name" value="HisKA"/>
    <property type="match status" value="1"/>
</dbReference>
<feature type="transmembrane region" description="Helical" evidence="6">
    <location>
        <begin position="160"/>
        <end position="179"/>
    </location>
</feature>
<keyword evidence="6" id="KW-0472">Membrane</keyword>
<sequence>MSKSGVTSCHLLKRYIILLADFFTNSSAILNSLKSLIASIRNRGQHLIGQPDDLSLQTRIYHFVCITTIAVMFYVLIFSAIQQMVYYALITLLLIPLQIFLLYISRFRNRTALSMKVYILLIHGFFVISYRLSAGIAGSTLLSFSIVFFLSLAIVPRKEYVLLTLLNLGTVAGLLLAEYDSPAFVLTHYADRAEHFIDIASTYAVTIILMLSGLGYIIKNYTTEKENAEARASILDELHEEKARLISIISHDYHTPLANLQHALYIMDTHELSPSELKIFTGEMRKSVVNTQSLLTNLLEITKTENGLYSFDMVTSFSVWEAMSETLDVYSDIARSNGQRIEVSIPEKLHINANQHLYTTVIRNLINNAVKYAGSGASVRFSYQYQEGYHVFQVADNGPGIPEKVQQEILQSWNQSARNVSRSGAIGLPLSKQYAAALRGDLLFETGPGGTTFFLKIPAAAPE</sequence>
<keyword evidence="4" id="KW-0418">Kinase</keyword>
<organism evidence="8 9">
    <name type="scientific">Dyadobacter linearis</name>
    <dbReference type="NCBI Taxonomy" id="2823330"/>
    <lineage>
        <taxon>Bacteria</taxon>
        <taxon>Pseudomonadati</taxon>
        <taxon>Bacteroidota</taxon>
        <taxon>Cytophagia</taxon>
        <taxon>Cytophagales</taxon>
        <taxon>Spirosomataceae</taxon>
        <taxon>Dyadobacter</taxon>
    </lineage>
</organism>
<name>A0ABM8UIV3_9BACT</name>
<keyword evidence="5" id="KW-0902">Two-component regulatory system</keyword>
<dbReference type="InterPro" id="IPR003594">
    <property type="entry name" value="HATPase_dom"/>
</dbReference>
<evidence type="ECO:0000256" key="2">
    <source>
        <dbReference type="ARBA" id="ARBA00012438"/>
    </source>
</evidence>
<comment type="caution">
    <text evidence="8">The sequence shown here is derived from an EMBL/GenBank/DDBJ whole genome shotgun (WGS) entry which is preliminary data.</text>
</comment>
<dbReference type="Pfam" id="PF02518">
    <property type="entry name" value="HATPase_c"/>
    <property type="match status" value="1"/>
</dbReference>
<dbReference type="PANTHER" id="PTHR43711:SF1">
    <property type="entry name" value="HISTIDINE KINASE 1"/>
    <property type="match status" value="1"/>
</dbReference>
<gene>
    <name evidence="8" type="primary">sasA_1</name>
    <name evidence="8" type="ORF">DYBT9623_00143</name>
</gene>
<dbReference type="InterPro" id="IPR036097">
    <property type="entry name" value="HisK_dim/P_sf"/>
</dbReference>
<evidence type="ECO:0000256" key="1">
    <source>
        <dbReference type="ARBA" id="ARBA00000085"/>
    </source>
</evidence>
<dbReference type="CDD" id="cd00082">
    <property type="entry name" value="HisKA"/>
    <property type="match status" value="1"/>
</dbReference>
<keyword evidence="6" id="KW-0812">Transmembrane</keyword>
<dbReference type="EC" id="2.7.13.3" evidence="2"/>
<evidence type="ECO:0000256" key="4">
    <source>
        <dbReference type="ARBA" id="ARBA00022777"/>
    </source>
</evidence>
<dbReference type="PROSITE" id="PS50109">
    <property type="entry name" value="HIS_KIN"/>
    <property type="match status" value="1"/>
</dbReference>
<evidence type="ECO:0000256" key="5">
    <source>
        <dbReference type="ARBA" id="ARBA00023012"/>
    </source>
</evidence>
<feature type="transmembrane region" description="Helical" evidence="6">
    <location>
        <begin position="60"/>
        <end position="78"/>
    </location>
</feature>
<feature type="transmembrane region" description="Helical" evidence="6">
    <location>
        <begin position="15"/>
        <end position="33"/>
    </location>
</feature>
<dbReference type="CDD" id="cd00075">
    <property type="entry name" value="HATPase"/>
    <property type="match status" value="1"/>
</dbReference>
<dbReference type="InterPro" id="IPR003661">
    <property type="entry name" value="HisK_dim/P_dom"/>
</dbReference>